<dbReference type="CDD" id="cd02043">
    <property type="entry name" value="serpinP_plants"/>
    <property type="match status" value="1"/>
</dbReference>
<dbReference type="InterPro" id="IPR023796">
    <property type="entry name" value="Serpin_dom"/>
</dbReference>
<dbReference type="InterPro" id="IPR000215">
    <property type="entry name" value="Serpin_fam"/>
</dbReference>
<evidence type="ECO:0000256" key="1">
    <source>
        <dbReference type="ARBA" id="ARBA00009500"/>
    </source>
</evidence>
<dbReference type="PANTHER" id="PTHR11461:SF347">
    <property type="entry name" value="SERINE PROTEASE INHIBITOR (SERPIN) FAMILY PROTEIN-RELATED"/>
    <property type="match status" value="1"/>
</dbReference>
<keyword evidence="6" id="KW-1185">Reference proteome</keyword>
<dbReference type="InterPro" id="IPR042185">
    <property type="entry name" value="Serpin_sf_2"/>
</dbReference>
<dbReference type="PROSITE" id="PS00284">
    <property type="entry name" value="SERPIN"/>
    <property type="match status" value="1"/>
</dbReference>
<dbReference type="InterPro" id="IPR036186">
    <property type="entry name" value="Serpin_sf"/>
</dbReference>
<organism evidence="5 6">
    <name type="scientific">Cardamine amara subsp. amara</name>
    <dbReference type="NCBI Taxonomy" id="228776"/>
    <lineage>
        <taxon>Eukaryota</taxon>
        <taxon>Viridiplantae</taxon>
        <taxon>Streptophyta</taxon>
        <taxon>Embryophyta</taxon>
        <taxon>Tracheophyta</taxon>
        <taxon>Spermatophyta</taxon>
        <taxon>Magnoliopsida</taxon>
        <taxon>eudicotyledons</taxon>
        <taxon>Gunneridae</taxon>
        <taxon>Pentapetalae</taxon>
        <taxon>rosids</taxon>
        <taxon>malvids</taxon>
        <taxon>Brassicales</taxon>
        <taxon>Brassicaceae</taxon>
        <taxon>Cardamineae</taxon>
        <taxon>Cardamine</taxon>
    </lineage>
</organism>
<reference evidence="5 6" key="1">
    <citation type="submission" date="2024-04" db="EMBL/GenBank/DDBJ databases">
        <title>Genome assembly C_amara_ONT_v2.</title>
        <authorList>
            <person name="Yant L."/>
            <person name="Moore C."/>
            <person name="Slenker M."/>
        </authorList>
    </citation>
    <scope>NUCLEOTIDE SEQUENCE [LARGE SCALE GENOMIC DNA]</scope>
    <source>
        <tissue evidence="5">Leaf</tissue>
    </source>
</reference>
<protein>
    <submittedName>
        <fullName evidence="5">Non-inhibitory serpin-Z5</fullName>
    </submittedName>
</protein>
<evidence type="ECO:0000256" key="2">
    <source>
        <dbReference type="RuleBase" id="RU000411"/>
    </source>
</evidence>
<proteinExistence type="inferred from homology"/>
<dbReference type="SMART" id="SM00093">
    <property type="entry name" value="SERPIN"/>
    <property type="match status" value="1"/>
</dbReference>
<comment type="similarity">
    <text evidence="1 2">Belongs to the serpin family.</text>
</comment>
<dbReference type="SUPFAM" id="SSF56574">
    <property type="entry name" value="Serpins"/>
    <property type="match status" value="1"/>
</dbReference>
<feature type="region of interest" description="Disordered" evidence="3">
    <location>
        <begin position="1"/>
        <end position="28"/>
    </location>
</feature>
<dbReference type="EMBL" id="JBANAX010000366">
    <property type="protein sequence ID" value="KAL1212382.1"/>
    <property type="molecule type" value="Genomic_DNA"/>
</dbReference>
<dbReference type="Pfam" id="PF00079">
    <property type="entry name" value="Serpin"/>
    <property type="match status" value="2"/>
</dbReference>
<evidence type="ECO:0000313" key="6">
    <source>
        <dbReference type="Proteomes" id="UP001558713"/>
    </source>
</evidence>
<comment type="caution">
    <text evidence="5">The sequence shown here is derived from an EMBL/GenBank/DDBJ whole genome shotgun (WGS) entry which is preliminary data.</text>
</comment>
<gene>
    <name evidence="5" type="ORF">V5N11_029873</name>
</gene>
<accession>A0ABD1B083</accession>
<feature type="domain" description="Serpin" evidence="4">
    <location>
        <begin position="47"/>
        <end position="404"/>
    </location>
</feature>
<dbReference type="InterPro" id="IPR023795">
    <property type="entry name" value="Serpin_CS"/>
</dbReference>
<evidence type="ECO:0000313" key="5">
    <source>
        <dbReference type="EMBL" id="KAL1212382.1"/>
    </source>
</evidence>
<dbReference type="Proteomes" id="UP001558713">
    <property type="component" value="Unassembled WGS sequence"/>
</dbReference>
<sequence>MDSKGKRQELISTSEIADPSNKKQKVNESQIIVSPEVKEAMKKQNDVSLFLAEKVISAGAKNSNFVFSPVSINAVLTMDAATSGDKTFKSSILSFLRSSSTDELNAVFRKIASVVLVDGSESGGPKIAVANGVWIEQSLSVNPSSKDLIVNFFKAEFAQVDFISKAEEVRREVNSWASRHTNDLIKDLLPPGSVTDLTTTIYGNALYFKGAWENEFKKSLTKHEPFYLLNGKSVSVPFMSSYERQYVRAYDGFKVLRLPYRQGRDDTNRNFSMYFYLPDKKGELNNLLGRMTSTSGFLDSHIPRDEVRVGEFRIPKLKVEFGFETSSVFNDFGFDVSLYHKALVEIDEEGTEAAAVTFLCRRGGGASLRRRPPPIDFVADHPFVFLIREDQTGTVLFAGQIFDPSKSSSASDQP</sequence>
<dbReference type="AlphaFoldDB" id="A0ABD1B083"/>
<evidence type="ECO:0000256" key="3">
    <source>
        <dbReference type="SAM" id="MobiDB-lite"/>
    </source>
</evidence>
<dbReference type="PANTHER" id="PTHR11461">
    <property type="entry name" value="SERINE PROTEASE INHIBITOR, SERPIN"/>
    <property type="match status" value="1"/>
</dbReference>
<dbReference type="InterPro" id="IPR042178">
    <property type="entry name" value="Serpin_sf_1"/>
</dbReference>
<evidence type="ECO:0000259" key="4">
    <source>
        <dbReference type="SMART" id="SM00093"/>
    </source>
</evidence>
<dbReference type="Gene3D" id="2.30.39.10">
    <property type="entry name" value="Alpha-1-antitrypsin, domain 1"/>
    <property type="match status" value="1"/>
</dbReference>
<name>A0ABD1B083_CARAN</name>
<dbReference type="Gene3D" id="3.30.497.10">
    <property type="entry name" value="Antithrombin, subunit I, domain 2"/>
    <property type="match status" value="1"/>
</dbReference>